<dbReference type="AlphaFoldDB" id="A0A2P2J7G6"/>
<reference evidence="1" key="1">
    <citation type="submission" date="2018-02" db="EMBL/GenBank/DDBJ databases">
        <title>Rhizophora mucronata_Transcriptome.</title>
        <authorList>
            <person name="Meera S.P."/>
            <person name="Sreeshan A."/>
            <person name="Augustine A."/>
        </authorList>
    </citation>
    <scope>NUCLEOTIDE SEQUENCE</scope>
    <source>
        <tissue evidence="1">Leaf</tissue>
    </source>
</reference>
<proteinExistence type="predicted"/>
<sequence>MFSHLKGHLLGFQLHRELLHRVPFFFYQTLHLPCDLLCNHSPRNTKSFVKSLLP</sequence>
<accession>A0A2P2J7G6</accession>
<name>A0A2P2J7G6_RHIMU</name>
<evidence type="ECO:0000313" key="1">
    <source>
        <dbReference type="EMBL" id="MBW89425.1"/>
    </source>
</evidence>
<dbReference type="EMBL" id="GGEC01008942">
    <property type="protein sequence ID" value="MBW89425.1"/>
    <property type="molecule type" value="Transcribed_RNA"/>
</dbReference>
<dbReference type="EMBL" id="GGEC01008941">
    <property type="protein sequence ID" value="MBW89424.1"/>
    <property type="molecule type" value="Transcribed_RNA"/>
</dbReference>
<protein>
    <submittedName>
        <fullName evidence="1">Protein MODIFIER OF SNC1 1-like isoform X2</fullName>
    </submittedName>
</protein>
<organism evidence="1">
    <name type="scientific">Rhizophora mucronata</name>
    <name type="common">Asiatic mangrove</name>
    <dbReference type="NCBI Taxonomy" id="61149"/>
    <lineage>
        <taxon>Eukaryota</taxon>
        <taxon>Viridiplantae</taxon>
        <taxon>Streptophyta</taxon>
        <taxon>Embryophyta</taxon>
        <taxon>Tracheophyta</taxon>
        <taxon>Spermatophyta</taxon>
        <taxon>Magnoliopsida</taxon>
        <taxon>eudicotyledons</taxon>
        <taxon>Gunneridae</taxon>
        <taxon>Pentapetalae</taxon>
        <taxon>rosids</taxon>
        <taxon>fabids</taxon>
        <taxon>Malpighiales</taxon>
        <taxon>Rhizophoraceae</taxon>
        <taxon>Rhizophora</taxon>
    </lineage>
</organism>